<dbReference type="EMBL" id="CAESAJ010000198">
    <property type="protein sequence ID" value="CAB4344553.1"/>
    <property type="molecule type" value="Genomic_DNA"/>
</dbReference>
<organism evidence="3">
    <name type="scientific">freshwater metagenome</name>
    <dbReference type="NCBI Taxonomy" id="449393"/>
    <lineage>
        <taxon>unclassified sequences</taxon>
        <taxon>metagenomes</taxon>
        <taxon>ecological metagenomes</taxon>
    </lineage>
</organism>
<dbReference type="Pfam" id="PF13400">
    <property type="entry name" value="Tad"/>
    <property type="match status" value="1"/>
</dbReference>
<evidence type="ECO:0000256" key="1">
    <source>
        <dbReference type="SAM" id="Phobius"/>
    </source>
</evidence>
<dbReference type="AlphaFoldDB" id="A0A6J5ZYU1"/>
<evidence type="ECO:0000259" key="2">
    <source>
        <dbReference type="Pfam" id="PF13400"/>
    </source>
</evidence>
<keyword evidence="1" id="KW-0812">Transmembrane</keyword>
<dbReference type="InterPro" id="IPR028087">
    <property type="entry name" value="Tad_N"/>
</dbReference>
<keyword evidence="1" id="KW-1133">Transmembrane helix</keyword>
<feature type="domain" description="Putative Flp pilus-assembly TadG-like N-terminal" evidence="2">
    <location>
        <begin position="20"/>
        <end position="62"/>
    </location>
</feature>
<accession>A0A6J5ZYU1</accession>
<name>A0A6J5ZYU1_9ZZZZ</name>
<keyword evidence="1" id="KW-0472">Membrane</keyword>
<protein>
    <submittedName>
        <fullName evidence="3">Unannotated protein</fullName>
    </submittedName>
</protein>
<feature type="transmembrane region" description="Helical" evidence="1">
    <location>
        <begin position="21"/>
        <end position="40"/>
    </location>
</feature>
<proteinExistence type="predicted"/>
<evidence type="ECO:0000313" key="3">
    <source>
        <dbReference type="EMBL" id="CAB4344553.1"/>
    </source>
</evidence>
<sequence length="396" mass="41470">MHVIIKRLIRRSTDERGAAGTIFAVLLGFGVILALATLVVDVGQILTEKRVLQNSADAASLALGQRCAKNLSNCSTSATATNGAAPTIATIVNGNSPDNASKVDTICGYAYRSGSAGSNGLSSCNALTTKDYDCDTNLQSPTFQFARIYTSTKTKSGGGALTMYFAKALSGGATYANGVTVHSCSQVYWGAETSTSEVKLPIAISVCNYLNLGFSSMYPDSSATCTNKRTLSGATVSGTRTGVVGFWCSGVRCPTWTDQSCATSHSMAIGDVLEYVTPTSTKALCTGLTNKIRDALFAQRDQTLTIPVYKDIPSATAGSAVEVVSFARFTLSAFAMNNTLYKGTTYVASDYASWKPNTCINLCIAGKFSSQLSVGGQLDSTGTVPNLGLQVLRLVP</sequence>
<gene>
    <name evidence="3" type="ORF">UFOPK3770_01305</name>
</gene>
<reference evidence="3" key="1">
    <citation type="submission" date="2020-05" db="EMBL/GenBank/DDBJ databases">
        <authorList>
            <person name="Chiriac C."/>
            <person name="Salcher M."/>
            <person name="Ghai R."/>
            <person name="Kavagutti S V."/>
        </authorList>
    </citation>
    <scope>NUCLEOTIDE SEQUENCE</scope>
</reference>